<keyword evidence="2" id="KW-0489">Methyltransferase</keyword>
<dbReference type="PANTHER" id="PTHR12843:SF5">
    <property type="entry name" value="EEF1A LYSINE METHYLTRANSFERASE 2"/>
    <property type="match status" value="1"/>
</dbReference>
<protein>
    <submittedName>
        <fullName evidence="2">Methyltransferase domain-containing protein</fullName>
    </submittedName>
</protein>
<dbReference type="Proteomes" id="UP001447842">
    <property type="component" value="Chromosome"/>
</dbReference>
<accession>A0ABZ3H7M8</accession>
<proteinExistence type="predicted"/>
<dbReference type="RefSeq" id="WP_345972239.1">
    <property type="nucleotide sequence ID" value="NZ_CP147920.1"/>
</dbReference>
<dbReference type="Pfam" id="PF13649">
    <property type="entry name" value="Methyltransf_25"/>
    <property type="match status" value="1"/>
</dbReference>
<dbReference type="GO" id="GO:0008168">
    <property type="term" value="F:methyltransferase activity"/>
    <property type="evidence" value="ECO:0007669"/>
    <property type="project" value="UniProtKB-KW"/>
</dbReference>
<dbReference type="GO" id="GO:0032259">
    <property type="term" value="P:methylation"/>
    <property type="evidence" value="ECO:0007669"/>
    <property type="project" value="UniProtKB-KW"/>
</dbReference>
<keyword evidence="3" id="KW-1185">Reference proteome</keyword>
<feature type="domain" description="Methyltransferase" evidence="1">
    <location>
        <begin position="57"/>
        <end position="152"/>
    </location>
</feature>
<organism evidence="2 3">
    <name type="scientific">Sulfurimonas diazotrophicus</name>
    <dbReference type="NCBI Taxonomy" id="3131939"/>
    <lineage>
        <taxon>Bacteria</taxon>
        <taxon>Pseudomonadati</taxon>
        <taxon>Campylobacterota</taxon>
        <taxon>Epsilonproteobacteria</taxon>
        <taxon>Campylobacterales</taxon>
        <taxon>Sulfurimonadaceae</taxon>
        <taxon>Sulfurimonas</taxon>
    </lineage>
</organism>
<dbReference type="InterPro" id="IPR029063">
    <property type="entry name" value="SAM-dependent_MTases_sf"/>
</dbReference>
<dbReference type="Gene3D" id="3.40.50.150">
    <property type="entry name" value="Vaccinia Virus protein VP39"/>
    <property type="match status" value="1"/>
</dbReference>
<dbReference type="InterPro" id="IPR041698">
    <property type="entry name" value="Methyltransf_25"/>
</dbReference>
<name>A0ABZ3H7M8_9BACT</name>
<reference evidence="2 3" key="1">
    <citation type="submission" date="2024-03" db="EMBL/GenBank/DDBJ databases">
        <title>Sulfurimonas sp. HSL3-1.</title>
        <authorList>
            <person name="Wang S."/>
        </authorList>
    </citation>
    <scope>NUCLEOTIDE SEQUENCE [LARGE SCALE GENOMIC DNA]</scope>
    <source>
        <strain evidence="2 3">HSL3-1</strain>
    </source>
</reference>
<dbReference type="EMBL" id="CP147920">
    <property type="protein sequence ID" value="XAU14537.1"/>
    <property type="molecule type" value="Genomic_DNA"/>
</dbReference>
<gene>
    <name evidence="2" type="ORF">WCY31_09810</name>
</gene>
<evidence type="ECO:0000313" key="3">
    <source>
        <dbReference type="Proteomes" id="UP001447842"/>
    </source>
</evidence>
<evidence type="ECO:0000313" key="2">
    <source>
        <dbReference type="EMBL" id="XAU14537.1"/>
    </source>
</evidence>
<dbReference type="PANTHER" id="PTHR12843">
    <property type="entry name" value="PROTEIN-LYSINE N-METHYLTRANSFERASE METTL10"/>
    <property type="match status" value="1"/>
</dbReference>
<sequence length="217" mass="24578">MGDTIKDVNKILPDAVRREHWDNLFRSKTYTDVLWHQTTPAKSLAQIERFSGAEDAVIDVGCGASLLVDNLIAKGYRNLCLLDASEASLQIVRDRLALDADIPDYVCSDIVNFNPQKQFRVWHDRAMFHFLQEATERQKYFAVLHASLLPGGTAIINTFAADGETECAGLSTIRYDRERMAAELPEGLELIEAEDFVHTTPRNTEQNYAAFYIRKTH</sequence>
<dbReference type="SUPFAM" id="SSF53335">
    <property type="entry name" value="S-adenosyl-L-methionine-dependent methyltransferases"/>
    <property type="match status" value="1"/>
</dbReference>
<keyword evidence="2" id="KW-0808">Transferase</keyword>
<evidence type="ECO:0000259" key="1">
    <source>
        <dbReference type="Pfam" id="PF13649"/>
    </source>
</evidence>